<name>A0A4Y2X3K8_ARAVE</name>
<evidence type="ECO:0000313" key="2">
    <source>
        <dbReference type="Proteomes" id="UP000499080"/>
    </source>
</evidence>
<dbReference type="EMBL" id="BGPR01068923">
    <property type="protein sequence ID" value="GBO42697.1"/>
    <property type="molecule type" value="Genomic_DNA"/>
</dbReference>
<accession>A0A4Y2X3K8</accession>
<dbReference type="Proteomes" id="UP000499080">
    <property type="component" value="Unassembled WGS sequence"/>
</dbReference>
<keyword evidence="2" id="KW-1185">Reference proteome</keyword>
<feature type="non-terminal residue" evidence="1">
    <location>
        <position position="1"/>
    </location>
</feature>
<organism evidence="1 2">
    <name type="scientific">Araneus ventricosus</name>
    <name type="common">Orbweaver spider</name>
    <name type="synonym">Epeira ventricosa</name>
    <dbReference type="NCBI Taxonomy" id="182803"/>
    <lineage>
        <taxon>Eukaryota</taxon>
        <taxon>Metazoa</taxon>
        <taxon>Ecdysozoa</taxon>
        <taxon>Arthropoda</taxon>
        <taxon>Chelicerata</taxon>
        <taxon>Arachnida</taxon>
        <taxon>Araneae</taxon>
        <taxon>Araneomorphae</taxon>
        <taxon>Entelegynae</taxon>
        <taxon>Araneoidea</taxon>
        <taxon>Araneidae</taxon>
        <taxon>Araneus</taxon>
    </lineage>
</organism>
<evidence type="ECO:0000313" key="1">
    <source>
        <dbReference type="EMBL" id="GBO42697.1"/>
    </source>
</evidence>
<sequence>CGPPAAAEYLQMALPSLVTSEDQAVENCRRRRGGMRRMNDVGFVYQDQKTI</sequence>
<proteinExistence type="predicted"/>
<comment type="caution">
    <text evidence="1">The sequence shown here is derived from an EMBL/GenBank/DDBJ whole genome shotgun (WGS) entry which is preliminary data.</text>
</comment>
<protein>
    <submittedName>
        <fullName evidence="1">Uncharacterized protein</fullName>
    </submittedName>
</protein>
<reference evidence="1 2" key="1">
    <citation type="journal article" date="2019" name="Sci. Rep.">
        <title>Orb-weaving spider Araneus ventricosus genome elucidates the spidroin gene catalogue.</title>
        <authorList>
            <person name="Kono N."/>
            <person name="Nakamura H."/>
            <person name="Ohtoshi R."/>
            <person name="Moran D.A.P."/>
            <person name="Shinohara A."/>
            <person name="Yoshida Y."/>
            <person name="Fujiwara M."/>
            <person name="Mori M."/>
            <person name="Tomita M."/>
            <person name="Arakawa K."/>
        </authorList>
    </citation>
    <scope>NUCLEOTIDE SEQUENCE [LARGE SCALE GENOMIC DNA]</scope>
</reference>
<dbReference type="AlphaFoldDB" id="A0A4Y2X3K8"/>
<gene>
    <name evidence="1" type="ORF">AVEN_36422_1</name>
</gene>